<dbReference type="Proteomes" id="UP001447842">
    <property type="component" value="Chromosome"/>
</dbReference>
<dbReference type="EMBL" id="CP147920">
    <property type="protein sequence ID" value="XAU16197.1"/>
    <property type="molecule type" value="Genomic_DNA"/>
</dbReference>
<dbReference type="RefSeq" id="WP_345973605.1">
    <property type="nucleotide sequence ID" value="NZ_CP147920.1"/>
</dbReference>
<reference evidence="1 2" key="1">
    <citation type="submission" date="2024-03" db="EMBL/GenBank/DDBJ databases">
        <title>Sulfurimonas sp. HSL3-1.</title>
        <authorList>
            <person name="Wang S."/>
        </authorList>
    </citation>
    <scope>NUCLEOTIDE SEQUENCE [LARGE SCALE GENOMIC DNA]</scope>
    <source>
        <strain evidence="1 2">HSL3-1</strain>
    </source>
</reference>
<gene>
    <name evidence="1" type="ORF">WCY31_05680</name>
</gene>
<organism evidence="1 2">
    <name type="scientific">Sulfurimonas diazotrophicus</name>
    <dbReference type="NCBI Taxonomy" id="3131939"/>
    <lineage>
        <taxon>Bacteria</taxon>
        <taxon>Pseudomonadati</taxon>
        <taxon>Campylobacterota</taxon>
        <taxon>Epsilonproteobacteria</taxon>
        <taxon>Campylobacterales</taxon>
        <taxon>Sulfurimonadaceae</taxon>
        <taxon>Sulfurimonas</taxon>
    </lineage>
</organism>
<sequence length="114" mass="12653">MSKTKLLIVWTNGDKEVAMKLPLLYGSVILERGYWEEAHLMIWGPSIKLAAADEEVQARLKQMQESGVTMSACIVCTDDYNATEALAAQGIENTHTGEMLTECLKDDTWAVMTV</sequence>
<keyword evidence="2" id="KW-1185">Reference proteome</keyword>
<proteinExistence type="predicted"/>
<evidence type="ECO:0000313" key="2">
    <source>
        <dbReference type="Proteomes" id="UP001447842"/>
    </source>
</evidence>
<dbReference type="Gene3D" id="3.40.1260.10">
    <property type="entry name" value="DsrEFH-like"/>
    <property type="match status" value="1"/>
</dbReference>
<dbReference type="SUPFAM" id="SSF75169">
    <property type="entry name" value="DsrEFH-like"/>
    <property type="match status" value="1"/>
</dbReference>
<dbReference type="InterPro" id="IPR027396">
    <property type="entry name" value="DsrEFH-like"/>
</dbReference>
<accession>A0ABZ3HCW4</accession>
<evidence type="ECO:0000313" key="1">
    <source>
        <dbReference type="EMBL" id="XAU16197.1"/>
    </source>
</evidence>
<protein>
    <submittedName>
        <fullName evidence="1">DsrE family protein</fullName>
    </submittedName>
</protein>
<name>A0ABZ3HCW4_9BACT</name>